<reference evidence="1 2" key="1">
    <citation type="submission" date="2020-07" db="EMBL/GenBank/DDBJ databases">
        <title>Sequencing the genomes of 1000 actinobacteria strains.</title>
        <authorList>
            <person name="Klenk H.-P."/>
        </authorList>
    </citation>
    <scope>NUCLEOTIDE SEQUENCE [LARGE SCALE GENOMIC DNA]</scope>
    <source>
        <strain evidence="1 2">DSM 44749</strain>
    </source>
</reference>
<dbReference type="Gene3D" id="3.40.190.10">
    <property type="entry name" value="Periplasmic binding protein-like II"/>
    <property type="match status" value="1"/>
</dbReference>
<organism evidence="1 2">
    <name type="scientific">Pseudonocardia alni</name>
    <name type="common">Amycolata alni</name>
    <dbReference type="NCBI Taxonomy" id="33907"/>
    <lineage>
        <taxon>Bacteria</taxon>
        <taxon>Bacillati</taxon>
        <taxon>Actinomycetota</taxon>
        <taxon>Actinomycetes</taxon>
        <taxon>Pseudonocardiales</taxon>
        <taxon>Pseudonocardiaceae</taxon>
        <taxon>Pseudonocardia</taxon>
    </lineage>
</organism>
<evidence type="ECO:0000313" key="2">
    <source>
        <dbReference type="Proteomes" id="UP000549695"/>
    </source>
</evidence>
<dbReference type="GeneID" id="98050371"/>
<proteinExistence type="predicted"/>
<dbReference type="GO" id="GO:0018796">
    <property type="term" value="F:4,5-dihydroxyphthalate decarboxylase activity"/>
    <property type="evidence" value="ECO:0007669"/>
    <property type="project" value="UniProtKB-EC"/>
</dbReference>
<protein>
    <submittedName>
        <fullName evidence="1">4,5-dihydroxyphthalate decarboxylase</fullName>
        <ecNumber evidence="1">4.1.1.55</ecNumber>
    </submittedName>
</protein>
<keyword evidence="2" id="KW-1185">Reference proteome</keyword>
<accession>A0A852W2T0</accession>
<sequence length="332" mass="37156">MSRVPLTLACWDYDRTRALADGTVRPDGVDLTYLSLPVEETFFRMLRHREFDAAEMSLGSYATAVAAAPDAGGLIAIPAFPSRSFRHHGIYVNGDSGIENPSDLVGRTVGVPEYQLTAVVWIRGILADRHDVPVASVRYRTGGMHSPGRVEKQALDLPPEIDVAPIAPDRTLVDMLVTGEIDALYAPRTPRPVLEGRPEVRRLFADPRAVEEQYARDTGIFPIMHTVVLRRDVYEARPWLAGSLLSAFEQAKSLSMARMAETAANPYAVPWLYDEVERTRTLLGRDFWPYGLDANRRTLNVFLRYAYEQGLTDRQLAPAELFTPETHEAYVI</sequence>
<dbReference type="EMBL" id="JACCCZ010000001">
    <property type="protein sequence ID" value="NYG00266.1"/>
    <property type="molecule type" value="Genomic_DNA"/>
</dbReference>
<comment type="caution">
    <text evidence="1">The sequence shown here is derived from an EMBL/GenBank/DDBJ whole genome shotgun (WGS) entry which is preliminary data.</text>
</comment>
<gene>
    <name evidence="1" type="ORF">HDA37_000551</name>
</gene>
<dbReference type="Gene3D" id="3.40.190.270">
    <property type="match status" value="1"/>
</dbReference>
<evidence type="ECO:0000313" key="1">
    <source>
        <dbReference type="EMBL" id="NYG00266.1"/>
    </source>
</evidence>
<dbReference type="Proteomes" id="UP000549695">
    <property type="component" value="Unassembled WGS sequence"/>
</dbReference>
<dbReference type="RefSeq" id="WP_179760116.1">
    <property type="nucleotide sequence ID" value="NZ_BAAAJZ010000011.1"/>
</dbReference>
<dbReference type="SUPFAM" id="SSF53850">
    <property type="entry name" value="Periplasmic binding protein-like II"/>
    <property type="match status" value="1"/>
</dbReference>
<dbReference type="AlphaFoldDB" id="A0A852W2T0"/>
<name>A0A852W2T0_PSEA5</name>
<keyword evidence="1" id="KW-0456">Lyase</keyword>
<dbReference type="EC" id="4.1.1.55" evidence="1"/>